<evidence type="ECO:0000256" key="1">
    <source>
        <dbReference type="SAM" id="Phobius"/>
    </source>
</evidence>
<dbReference type="Pfam" id="PF13400">
    <property type="entry name" value="Tad"/>
    <property type="match status" value="1"/>
</dbReference>
<gene>
    <name evidence="3" type="ordered locus">Rmet_0645</name>
</gene>
<keyword evidence="4" id="KW-1185">Reference proteome</keyword>
<feature type="domain" description="Putative Flp pilus-assembly TadG-like N-terminal" evidence="2">
    <location>
        <begin position="20"/>
        <end position="67"/>
    </location>
</feature>
<keyword evidence="1" id="KW-1133">Transmembrane helix</keyword>
<dbReference type="KEGG" id="rme:Rmet_0645"/>
<sequence>MSTTRSRGMSLPRIHERQRGAVAIIVGLMIVVLVGFIGLALDLGKLYVSKSELQNRADSCALAAARDLTGATPLTVSEAAGLTAAARNLVLFQGNLEQQPNITSAESVTYSDSLANPFLDKNSVTYALNTIKYVKCDVSRGNIANWFAQVLNAIPGIHIGANTVGAFAVATTTSAQTTCAIPVYICRPDTATPAVPGGYTIGQWLTAKIGTSGGGVYGGGNFGWADLSGGKGNTPALDTQLQGAGQCNLPALNTQIGTTGNKASLSDAWNSRFGITTNKTTGVTDFTGFAYTSTTWTAQNNAYNGTSTDSKGASQPNFLAARKTYQPYQSDSVTGLSTKGSAASQATYQAGADRRLVLAPIVDCSTFSTPGTHQANVTGWACVLMVDPMQQGGNIDTVHLEYRGDSSLPGSPCATQGMPGASTGVGPLVPVLVQ</sequence>
<protein>
    <recommendedName>
        <fullName evidence="2">Putative Flp pilus-assembly TadG-like N-terminal domain-containing protein</fullName>
    </recommendedName>
</protein>
<feature type="transmembrane region" description="Helical" evidence="1">
    <location>
        <begin position="21"/>
        <end position="41"/>
    </location>
</feature>
<evidence type="ECO:0000313" key="3">
    <source>
        <dbReference type="EMBL" id="ABF07531.1"/>
    </source>
</evidence>
<dbReference type="HOGENOM" id="CLU_655079_0_0_4"/>
<name>Q1LQP5_CUPMC</name>
<dbReference type="EMBL" id="CP000352">
    <property type="protein sequence ID" value="ABF07531.1"/>
    <property type="molecule type" value="Genomic_DNA"/>
</dbReference>
<dbReference type="InterPro" id="IPR028087">
    <property type="entry name" value="Tad_N"/>
</dbReference>
<dbReference type="Proteomes" id="UP000002429">
    <property type="component" value="Chromosome"/>
</dbReference>
<dbReference type="AlphaFoldDB" id="Q1LQP5"/>
<organism evidence="3 4">
    <name type="scientific">Cupriavidus metallidurans (strain ATCC 43123 / DSM 2839 / NBRC 102507 / CH34)</name>
    <name type="common">Ralstonia metallidurans</name>
    <dbReference type="NCBI Taxonomy" id="266264"/>
    <lineage>
        <taxon>Bacteria</taxon>
        <taxon>Pseudomonadati</taxon>
        <taxon>Pseudomonadota</taxon>
        <taxon>Betaproteobacteria</taxon>
        <taxon>Burkholderiales</taxon>
        <taxon>Burkholderiaceae</taxon>
        <taxon>Cupriavidus</taxon>
    </lineage>
</organism>
<accession>Q1LQP5</accession>
<dbReference type="RefSeq" id="WP_011515502.1">
    <property type="nucleotide sequence ID" value="NC_007973.1"/>
</dbReference>
<evidence type="ECO:0000259" key="2">
    <source>
        <dbReference type="Pfam" id="PF13400"/>
    </source>
</evidence>
<dbReference type="STRING" id="266264.Rmet_0645"/>
<keyword evidence="1" id="KW-0472">Membrane</keyword>
<keyword evidence="1" id="KW-0812">Transmembrane</keyword>
<evidence type="ECO:0000313" key="4">
    <source>
        <dbReference type="Proteomes" id="UP000002429"/>
    </source>
</evidence>
<reference evidence="4" key="1">
    <citation type="journal article" date="2010" name="PLoS ONE">
        <title>The complete genome sequence of Cupriavidus metallidurans strain CH34, a master survivalist in harsh and anthropogenic environments.</title>
        <authorList>
            <person name="Janssen P.J."/>
            <person name="Van Houdt R."/>
            <person name="Moors H."/>
            <person name="Monsieurs P."/>
            <person name="Morin N."/>
            <person name="Michaux A."/>
            <person name="Benotmane M.A."/>
            <person name="Leys N."/>
            <person name="Vallaeys T."/>
            <person name="Lapidus A."/>
            <person name="Monchy S."/>
            <person name="Medigue C."/>
            <person name="Taghavi S."/>
            <person name="McCorkle S."/>
            <person name="Dunn J."/>
            <person name="van der Lelie D."/>
            <person name="Mergeay M."/>
        </authorList>
    </citation>
    <scope>NUCLEOTIDE SEQUENCE [LARGE SCALE GENOMIC DNA]</scope>
    <source>
        <strain evidence="4">ATCC 43123 / DSM 2839 / NBRC 102507 / CH34</strain>
    </source>
</reference>
<proteinExistence type="predicted"/>
<dbReference type="eggNOG" id="COG4961">
    <property type="taxonomic scope" value="Bacteria"/>
</dbReference>